<dbReference type="EMBL" id="CP003261">
    <property type="protein sequence ID" value="AGK96120.1"/>
    <property type="molecule type" value="Genomic_DNA"/>
</dbReference>
<evidence type="ECO:0000313" key="1">
    <source>
        <dbReference type="EMBL" id="AGK96120.1"/>
    </source>
</evidence>
<dbReference type="RefSeq" id="WP_015614443.1">
    <property type="nucleotide sequence ID" value="NC_021182.1"/>
</dbReference>
<dbReference type="HOGENOM" id="CLU_130856_0_0_9"/>
<dbReference type="Proteomes" id="UP000013523">
    <property type="component" value="Chromosome"/>
</dbReference>
<sequence length="156" mass="17623">MKKRRIKIAIIVLLVSLLFTGCGEELVSQSYVGTYKLHATDGYYLGKGTNEDDKMEYIFQTEPIDGSQTLSDNIDVTEGVTIKNSYTKEEKDTILKEANKSVSKESMDIFKNNLGETNTVSVFAVSYKDSNGKINTQYKYEILINDDKIKDFDSDN</sequence>
<dbReference type="AlphaFoldDB" id="R4K901"/>
<dbReference type="eggNOG" id="ENOG5032HNG">
    <property type="taxonomic scope" value="Bacteria"/>
</dbReference>
<accession>R4K901</accession>
<dbReference type="PROSITE" id="PS51257">
    <property type="entry name" value="PROKAR_LIPOPROTEIN"/>
    <property type="match status" value="1"/>
</dbReference>
<keyword evidence="2" id="KW-1185">Reference proteome</keyword>
<name>R4K901_CLOPA</name>
<dbReference type="PATRIC" id="fig|86416.3.peg.1122"/>
<dbReference type="KEGG" id="cpas:Clopa_1124"/>
<proteinExistence type="predicted"/>
<organism evidence="1 2">
    <name type="scientific">Clostridium pasteurianum BC1</name>
    <dbReference type="NCBI Taxonomy" id="86416"/>
    <lineage>
        <taxon>Bacteria</taxon>
        <taxon>Bacillati</taxon>
        <taxon>Bacillota</taxon>
        <taxon>Clostridia</taxon>
        <taxon>Eubacteriales</taxon>
        <taxon>Clostridiaceae</taxon>
        <taxon>Clostridium</taxon>
    </lineage>
</organism>
<dbReference type="OrthoDB" id="1908093at2"/>
<evidence type="ECO:0000313" key="2">
    <source>
        <dbReference type="Proteomes" id="UP000013523"/>
    </source>
</evidence>
<reference evidence="1 2" key="1">
    <citation type="submission" date="2012-01" db="EMBL/GenBank/DDBJ databases">
        <title>Complete sequence of chromosome of Clostridium pasteurianum BC1.</title>
        <authorList>
            <consortium name="US DOE Joint Genome Institute"/>
            <person name="Lucas S."/>
            <person name="Han J."/>
            <person name="Lapidus A."/>
            <person name="Cheng J.-F."/>
            <person name="Goodwin L."/>
            <person name="Pitluck S."/>
            <person name="Peters L."/>
            <person name="Mikhailova N."/>
            <person name="Teshima H."/>
            <person name="Detter J.C."/>
            <person name="Han C."/>
            <person name="Tapia R."/>
            <person name="Land M."/>
            <person name="Hauser L."/>
            <person name="Kyrpides N."/>
            <person name="Ivanova N."/>
            <person name="Pagani I."/>
            <person name="Dunn J."/>
            <person name="Taghavi S."/>
            <person name="Francis A."/>
            <person name="van der Lelie D."/>
            <person name="Woyke T."/>
        </authorList>
    </citation>
    <scope>NUCLEOTIDE SEQUENCE [LARGE SCALE GENOMIC DNA]</scope>
    <source>
        <strain evidence="1 2">BC1</strain>
    </source>
</reference>
<gene>
    <name evidence="1" type="ORF">Clopa_1124</name>
</gene>
<dbReference type="STRING" id="86416.Clopa_1124"/>
<protein>
    <submittedName>
        <fullName evidence="1">Uncharacterized protein</fullName>
    </submittedName>
</protein>